<dbReference type="SMART" id="SM00507">
    <property type="entry name" value="HNHc"/>
    <property type="match status" value="1"/>
</dbReference>
<comment type="similarity">
    <text evidence="1">Belongs to the Rv1128c/1148c/1588c/1702c/1945/3466 family.</text>
</comment>
<dbReference type="Gene3D" id="1.10.30.50">
    <property type="match status" value="1"/>
</dbReference>
<dbReference type="GO" id="GO:0008270">
    <property type="term" value="F:zinc ion binding"/>
    <property type="evidence" value="ECO:0007669"/>
    <property type="project" value="InterPro"/>
</dbReference>
<dbReference type="STRING" id="526226.Gbro_1896"/>
<organism evidence="3 4">
    <name type="scientific">Gordonia bronchialis (strain ATCC 25592 / DSM 43247 / BCRC 13721 / JCM 3198 / KCTC 3076 / NBRC 16047 / NCTC 10667)</name>
    <name type="common">Rhodococcus bronchialis</name>
    <dbReference type="NCBI Taxonomy" id="526226"/>
    <lineage>
        <taxon>Bacteria</taxon>
        <taxon>Bacillati</taxon>
        <taxon>Actinomycetota</taxon>
        <taxon>Actinomycetes</taxon>
        <taxon>Mycobacteriales</taxon>
        <taxon>Gordoniaceae</taxon>
        <taxon>Gordonia</taxon>
    </lineage>
</organism>
<dbReference type="Proteomes" id="UP000001219">
    <property type="component" value="Chromosome"/>
</dbReference>
<dbReference type="GO" id="GO:0003676">
    <property type="term" value="F:nucleic acid binding"/>
    <property type="evidence" value="ECO:0007669"/>
    <property type="project" value="InterPro"/>
</dbReference>
<dbReference type="HOGENOM" id="CLU_022065_5_6_11"/>
<feature type="domain" description="HNH nuclease" evidence="2">
    <location>
        <begin position="321"/>
        <end position="371"/>
    </location>
</feature>
<dbReference type="InterPro" id="IPR003615">
    <property type="entry name" value="HNH_nuc"/>
</dbReference>
<dbReference type="GO" id="GO:0004519">
    <property type="term" value="F:endonuclease activity"/>
    <property type="evidence" value="ECO:0007669"/>
    <property type="project" value="UniProtKB-KW"/>
</dbReference>
<dbReference type="eggNOG" id="COG1403">
    <property type="taxonomic scope" value="Bacteria"/>
</dbReference>
<evidence type="ECO:0000313" key="4">
    <source>
        <dbReference type="Proteomes" id="UP000001219"/>
    </source>
</evidence>
<accession>D0L9G3</accession>
<protein>
    <submittedName>
        <fullName evidence="3">HNH endonuclease</fullName>
    </submittedName>
</protein>
<keyword evidence="4" id="KW-1185">Reference proteome</keyword>
<dbReference type="InterPro" id="IPR002711">
    <property type="entry name" value="HNH"/>
</dbReference>
<gene>
    <name evidence="3" type="ordered locus">Gbro_1896</name>
</gene>
<reference evidence="3 4" key="2">
    <citation type="journal article" date="2010" name="Stand. Genomic Sci.">
        <title>Complete genome sequence of Gordonia bronchialis type strain (3410).</title>
        <authorList>
            <person name="Ivanova N."/>
            <person name="Sikorski J."/>
            <person name="Jando M."/>
            <person name="Lapidus A."/>
            <person name="Nolan M."/>
            <person name="Lucas S."/>
            <person name="Del Rio T.G."/>
            <person name="Tice H."/>
            <person name="Copeland A."/>
            <person name="Cheng J.F."/>
            <person name="Chen F."/>
            <person name="Bruce D."/>
            <person name="Goodwin L."/>
            <person name="Pitluck S."/>
            <person name="Mavromatis K."/>
            <person name="Ovchinnikova G."/>
            <person name="Pati A."/>
            <person name="Chen A."/>
            <person name="Palaniappan K."/>
            <person name="Land M."/>
            <person name="Hauser L."/>
            <person name="Chang Y.J."/>
            <person name="Jeffries C.D."/>
            <person name="Chain P."/>
            <person name="Saunders E."/>
            <person name="Han C."/>
            <person name="Detter J.C."/>
            <person name="Brettin T."/>
            <person name="Rohde M."/>
            <person name="Goker M."/>
            <person name="Bristow J."/>
            <person name="Eisen J.A."/>
            <person name="Markowitz V."/>
            <person name="Hugenholtz P."/>
            <person name="Klenk H.P."/>
            <person name="Kyrpides N.C."/>
        </authorList>
    </citation>
    <scope>NUCLEOTIDE SEQUENCE [LARGE SCALE GENOMIC DNA]</scope>
    <source>
        <strain evidence="4">ATCC 25592 / DSM 43247 / BCRC 13721 / JCM 3198 / KCTC 3076 / NBRC 16047 / NCTC 10667</strain>
    </source>
</reference>
<dbReference type="CDD" id="cd00085">
    <property type="entry name" value="HNHc"/>
    <property type="match status" value="1"/>
</dbReference>
<evidence type="ECO:0000313" key="3">
    <source>
        <dbReference type="EMBL" id="ACY21151.1"/>
    </source>
</evidence>
<dbReference type="OrthoDB" id="4379271at2"/>
<dbReference type="EMBL" id="CP001802">
    <property type="protein sequence ID" value="ACY21151.1"/>
    <property type="molecule type" value="Genomic_DNA"/>
</dbReference>
<dbReference type="Pfam" id="PF01844">
    <property type="entry name" value="HNH"/>
    <property type="match status" value="1"/>
</dbReference>
<dbReference type="InterPro" id="IPR003870">
    <property type="entry name" value="DUF222"/>
</dbReference>
<reference evidence="4" key="1">
    <citation type="submission" date="2009-10" db="EMBL/GenBank/DDBJ databases">
        <title>The complete chromosome of Gordonia bronchialis DSM 43247.</title>
        <authorList>
            <consortium name="US DOE Joint Genome Institute (JGI-PGF)"/>
            <person name="Lucas S."/>
            <person name="Copeland A."/>
            <person name="Lapidus A."/>
            <person name="Glavina del Rio T."/>
            <person name="Dalin E."/>
            <person name="Tice H."/>
            <person name="Bruce D."/>
            <person name="Goodwin L."/>
            <person name="Pitluck S."/>
            <person name="Kyrpides N."/>
            <person name="Mavromatis K."/>
            <person name="Ivanova N."/>
            <person name="Ovchinnikova G."/>
            <person name="Saunders E."/>
            <person name="Brettin T."/>
            <person name="Detter J.C."/>
            <person name="Han C."/>
            <person name="Larimer F."/>
            <person name="Land M."/>
            <person name="Hauser L."/>
            <person name="Markowitz V."/>
            <person name="Cheng J.-F."/>
            <person name="Hugenholtz P."/>
            <person name="Woyke T."/>
            <person name="Wu D."/>
            <person name="Jando M."/>
            <person name="Schneider S."/>
            <person name="Goeker M."/>
            <person name="Klenk H.-P."/>
            <person name="Eisen J.A."/>
        </authorList>
    </citation>
    <scope>NUCLEOTIDE SEQUENCE [LARGE SCALE GENOMIC DNA]</scope>
    <source>
        <strain evidence="4">ATCC 25592 / DSM 43247 / BCRC 13721 / JCM 3198 / KCTC 3076 / NBRC 16047 / NCTC 10667</strain>
    </source>
</reference>
<sequence length="418" mass="44801">MKQIEHLVEQLANYTWDDTTGPEAHTTLTSILRLRNLVEHHAAVLVARLTALGVAKKQGRTMRELLIVMGCAPAVASRLVRVAGNLAPLPRLAGHTADGTVSGEHADAVVRGMTHIATRNGEPLSDSQRHSMVTDLLAHTFSGATPSEITNRARALGNQLADQSDTGLPATEDRAINDFTVTVNEPKTGGDGRTIVRGDLDAVIGEKLHTLIDAFAAPRPEPDGAEDTRAPGRRRSDALERVLDAAMTAADHGLLPGAPRQTVLLTMPADADGRGVLSFTGPVSGATTTLLACDSTITDIIINGDNIPIAIGQDDRLFGPKLRKALIVRDQCCIKCGAPAGWTHAHHITFYSHGGKTVLDNGCLLCPSCHTDVHHDGWDIVMGDDRHPWLIPPASVDPRRRPLPAYNRRTMRLDDIAA</sequence>
<evidence type="ECO:0000256" key="1">
    <source>
        <dbReference type="ARBA" id="ARBA00023450"/>
    </source>
</evidence>
<name>D0L9G3_GORB4</name>
<dbReference type="RefSeq" id="WP_012833709.1">
    <property type="nucleotide sequence ID" value="NC_013441.1"/>
</dbReference>
<dbReference type="AlphaFoldDB" id="D0L9G3"/>
<dbReference type="Pfam" id="PF02720">
    <property type="entry name" value="DUF222"/>
    <property type="match status" value="1"/>
</dbReference>
<keyword evidence="3" id="KW-0378">Hydrolase</keyword>
<evidence type="ECO:0000259" key="2">
    <source>
        <dbReference type="SMART" id="SM00507"/>
    </source>
</evidence>
<keyword evidence="3" id="KW-0540">Nuclease</keyword>
<dbReference type="KEGG" id="gbr:Gbro_1896"/>
<proteinExistence type="inferred from homology"/>
<keyword evidence="3" id="KW-0255">Endonuclease</keyword>